<accession>A0A484MZV2</accession>
<dbReference type="EMBL" id="OOIL02004850">
    <property type="protein sequence ID" value="VFQ93334.1"/>
    <property type="molecule type" value="Genomic_DNA"/>
</dbReference>
<evidence type="ECO:0000313" key="1">
    <source>
        <dbReference type="EMBL" id="VFQ93334.1"/>
    </source>
</evidence>
<organism evidence="1 2">
    <name type="scientific">Cuscuta campestris</name>
    <dbReference type="NCBI Taxonomy" id="132261"/>
    <lineage>
        <taxon>Eukaryota</taxon>
        <taxon>Viridiplantae</taxon>
        <taxon>Streptophyta</taxon>
        <taxon>Embryophyta</taxon>
        <taxon>Tracheophyta</taxon>
        <taxon>Spermatophyta</taxon>
        <taxon>Magnoliopsida</taxon>
        <taxon>eudicotyledons</taxon>
        <taxon>Gunneridae</taxon>
        <taxon>Pentapetalae</taxon>
        <taxon>asterids</taxon>
        <taxon>lamiids</taxon>
        <taxon>Solanales</taxon>
        <taxon>Convolvulaceae</taxon>
        <taxon>Cuscuteae</taxon>
        <taxon>Cuscuta</taxon>
        <taxon>Cuscuta subgen. Grammica</taxon>
        <taxon>Cuscuta sect. Cleistogrammica</taxon>
    </lineage>
</organism>
<sequence length="169" mass="17755">MVLTSWGWKGDGCGIGVWNDVTAIGACRGMVPAPGRAKGNIPGRKGIPPFCWHMAMTWPKPWMASEGTGVTKGLITLAVETELRPRGSTGAEMTGMVAATGMLAPSLVACTCAEAKGTGPRAPTWGHAADVVRGDWFRPQAALSPCEGDHFLCQVVPWMDSSASPVVLY</sequence>
<evidence type="ECO:0000313" key="2">
    <source>
        <dbReference type="Proteomes" id="UP000595140"/>
    </source>
</evidence>
<name>A0A484MZV2_9ASTE</name>
<dbReference type="AlphaFoldDB" id="A0A484MZV2"/>
<gene>
    <name evidence="1" type="ORF">CCAM_LOCUS35110</name>
</gene>
<protein>
    <submittedName>
        <fullName evidence="1">Uncharacterized protein</fullName>
    </submittedName>
</protein>
<dbReference type="Proteomes" id="UP000595140">
    <property type="component" value="Unassembled WGS sequence"/>
</dbReference>
<reference evidence="1 2" key="1">
    <citation type="submission" date="2018-04" db="EMBL/GenBank/DDBJ databases">
        <authorList>
            <person name="Vogel A."/>
        </authorList>
    </citation>
    <scope>NUCLEOTIDE SEQUENCE [LARGE SCALE GENOMIC DNA]</scope>
</reference>
<proteinExistence type="predicted"/>
<keyword evidence="2" id="KW-1185">Reference proteome</keyword>